<dbReference type="EMBL" id="VEPZ02000996">
    <property type="protein sequence ID" value="KAE8703953.1"/>
    <property type="molecule type" value="Genomic_DNA"/>
</dbReference>
<evidence type="ECO:0000256" key="1">
    <source>
        <dbReference type="SAM" id="MobiDB-lite"/>
    </source>
</evidence>
<comment type="caution">
    <text evidence="3">The sequence shown here is derived from an EMBL/GenBank/DDBJ whole genome shotgun (WGS) entry which is preliminary data.</text>
</comment>
<proteinExistence type="predicted"/>
<protein>
    <submittedName>
        <fullName evidence="3">Far-red impaired responsive family protein isoform 2</fullName>
    </submittedName>
</protein>
<accession>A0A6A3AJD8</accession>
<gene>
    <name evidence="3" type="ORF">F3Y22_tig00110462pilonHSYRG00404</name>
</gene>
<feature type="region of interest" description="Disordered" evidence="1">
    <location>
        <begin position="125"/>
        <end position="174"/>
    </location>
</feature>
<feature type="domain" description="FAR1" evidence="2">
    <location>
        <begin position="54"/>
        <end position="99"/>
    </location>
</feature>
<dbReference type="PANTHER" id="PTHR46328:SF14">
    <property type="entry name" value="FAR-RED IMPAIRED RESPONSIVE (FAR1) FAMILY PROTEIN"/>
    <property type="match status" value="1"/>
</dbReference>
<evidence type="ECO:0000259" key="2">
    <source>
        <dbReference type="Pfam" id="PF03101"/>
    </source>
</evidence>
<name>A0A6A3AJD8_HIBSY</name>
<organism evidence="3 4">
    <name type="scientific">Hibiscus syriacus</name>
    <name type="common">Rose of Sharon</name>
    <dbReference type="NCBI Taxonomy" id="106335"/>
    <lineage>
        <taxon>Eukaryota</taxon>
        <taxon>Viridiplantae</taxon>
        <taxon>Streptophyta</taxon>
        <taxon>Embryophyta</taxon>
        <taxon>Tracheophyta</taxon>
        <taxon>Spermatophyta</taxon>
        <taxon>Magnoliopsida</taxon>
        <taxon>eudicotyledons</taxon>
        <taxon>Gunneridae</taxon>
        <taxon>Pentapetalae</taxon>
        <taxon>rosids</taxon>
        <taxon>malvids</taxon>
        <taxon>Malvales</taxon>
        <taxon>Malvaceae</taxon>
        <taxon>Malvoideae</taxon>
        <taxon>Hibiscus</taxon>
    </lineage>
</organism>
<dbReference type="Pfam" id="PF03101">
    <property type="entry name" value="FAR1"/>
    <property type="match status" value="1"/>
</dbReference>
<keyword evidence="4" id="KW-1185">Reference proteome</keyword>
<dbReference type="PANTHER" id="PTHR46328">
    <property type="entry name" value="FAR-RED IMPAIRED RESPONSIVE (FAR1) FAMILY PROTEIN-RELATED"/>
    <property type="match status" value="1"/>
</dbReference>
<dbReference type="Proteomes" id="UP000436088">
    <property type="component" value="Unassembled WGS sequence"/>
</dbReference>
<dbReference type="AlphaFoldDB" id="A0A6A3AJD8"/>
<dbReference type="InterPro" id="IPR004330">
    <property type="entry name" value="FAR1_DNA_bnd_dom"/>
</dbReference>
<reference evidence="3" key="1">
    <citation type="submission" date="2019-09" db="EMBL/GenBank/DDBJ databases">
        <title>Draft genome information of white flower Hibiscus syriacus.</title>
        <authorList>
            <person name="Kim Y.-M."/>
        </authorList>
    </citation>
    <scope>NUCLEOTIDE SEQUENCE [LARGE SCALE GENOMIC DNA]</scope>
    <source>
        <strain evidence="3">YM2019G1</strain>
    </source>
</reference>
<feature type="compositionally biased region" description="Acidic residues" evidence="1">
    <location>
        <begin position="1"/>
        <end position="17"/>
    </location>
</feature>
<evidence type="ECO:0000313" key="4">
    <source>
        <dbReference type="Proteomes" id="UP000436088"/>
    </source>
</evidence>
<feature type="compositionally biased region" description="Acidic residues" evidence="1">
    <location>
        <begin position="149"/>
        <end position="166"/>
    </location>
</feature>
<sequence length="174" mass="18816">MTVDVVDENPLVEEAETETTHNSNGGEFVTTGGASDEESYVGMEFESEEAAKVFYDAYATRAGFIMRVDAFRSSMRDGKVVWRRLICNKEGFRKLRPRSLVPLREKAGNETTVLSLTNRTMYQWGESTHSSRKSDLGGGGGGGDRGDGDGDDEDGDGDGDRDEDGGSDVAIVNG</sequence>
<evidence type="ECO:0000313" key="3">
    <source>
        <dbReference type="EMBL" id="KAE8703953.1"/>
    </source>
</evidence>
<feature type="region of interest" description="Disordered" evidence="1">
    <location>
        <begin position="1"/>
        <end position="30"/>
    </location>
</feature>